<name>A0A9N7RGS9_STRHE</name>
<evidence type="ECO:0000313" key="2">
    <source>
        <dbReference type="Proteomes" id="UP001153555"/>
    </source>
</evidence>
<organism evidence="1 2">
    <name type="scientific">Striga hermonthica</name>
    <name type="common">Purple witchweed</name>
    <name type="synonym">Buchnera hermonthica</name>
    <dbReference type="NCBI Taxonomy" id="68872"/>
    <lineage>
        <taxon>Eukaryota</taxon>
        <taxon>Viridiplantae</taxon>
        <taxon>Streptophyta</taxon>
        <taxon>Embryophyta</taxon>
        <taxon>Tracheophyta</taxon>
        <taxon>Spermatophyta</taxon>
        <taxon>Magnoliopsida</taxon>
        <taxon>eudicotyledons</taxon>
        <taxon>Gunneridae</taxon>
        <taxon>Pentapetalae</taxon>
        <taxon>asterids</taxon>
        <taxon>lamiids</taxon>
        <taxon>Lamiales</taxon>
        <taxon>Orobanchaceae</taxon>
        <taxon>Buchnereae</taxon>
        <taxon>Striga</taxon>
    </lineage>
</organism>
<dbReference type="Gene3D" id="2.40.70.10">
    <property type="entry name" value="Acid Proteases"/>
    <property type="match status" value="1"/>
</dbReference>
<dbReference type="EMBL" id="CACSLK010027752">
    <property type="protein sequence ID" value="CAA0828832.1"/>
    <property type="molecule type" value="Genomic_DNA"/>
</dbReference>
<dbReference type="OrthoDB" id="1934381at2759"/>
<sequence length="271" mass="30284">FTIPCTIGNISINNALCDLGASINLMPLSIFKKLGLGEVKPSTVTLQLADRSITYPKGIVEDVLVKIDKFIFPVDFVVLEMEEDNDVPLILGRPFLATGDALIDVKNGELTLRVNDEHVSFYKAMKFHDNNAHCNFLDTIDSCVLSHLDHALSRDSLEYGLINSCSPNDSILEYVFSLDSMQEESEPKEILSFGIEKKKKRCESRLCRGDTDCDTTNQPVSSGRVKNLEVKKSAQIRHDLRHGPCQVDVSGHQRCVFEHGTRHDPNNQARP</sequence>
<dbReference type="PANTHER" id="PTHR33067:SF31">
    <property type="entry name" value="RNA-DIRECTED DNA POLYMERASE"/>
    <property type="match status" value="1"/>
</dbReference>
<protein>
    <submittedName>
        <fullName evidence="1">Uncharacterized protein</fullName>
    </submittedName>
</protein>
<accession>A0A9N7RGS9</accession>
<proteinExistence type="predicted"/>
<evidence type="ECO:0000313" key="1">
    <source>
        <dbReference type="EMBL" id="CAA0828832.1"/>
    </source>
</evidence>
<dbReference type="SUPFAM" id="SSF50630">
    <property type="entry name" value="Acid proteases"/>
    <property type="match status" value="1"/>
</dbReference>
<dbReference type="AlphaFoldDB" id="A0A9N7RGS9"/>
<dbReference type="Proteomes" id="UP001153555">
    <property type="component" value="Unassembled WGS sequence"/>
</dbReference>
<reference evidence="1" key="1">
    <citation type="submission" date="2019-12" db="EMBL/GenBank/DDBJ databases">
        <authorList>
            <person name="Scholes J."/>
        </authorList>
    </citation>
    <scope>NUCLEOTIDE SEQUENCE</scope>
</reference>
<keyword evidence="2" id="KW-1185">Reference proteome</keyword>
<dbReference type="InterPro" id="IPR021109">
    <property type="entry name" value="Peptidase_aspartic_dom_sf"/>
</dbReference>
<dbReference type="CDD" id="cd00303">
    <property type="entry name" value="retropepsin_like"/>
    <property type="match status" value="1"/>
</dbReference>
<dbReference type="Pfam" id="PF13650">
    <property type="entry name" value="Asp_protease_2"/>
    <property type="match status" value="1"/>
</dbReference>
<comment type="caution">
    <text evidence="1">The sequence shown here is derived from an EMBL/GenBank/DDBJ whole genome shotgun (WGS) entry which is preliminary data.</text>
</comment>
<feature type="non-terminal residue" evidence="1">
    <location>
        <position position="1"/>
    </location>
</feature>
<dbReference type="PANTHER" id="PTHR33067">
    <property type="entry name" value="RNA-DIRECTED DNA POLYMERASE-RELATED"/>
    <property type="match status" value="1"/>
</dbReference>
<feature type="non-terminal residue" evidence="1">
    <location>
        <position position="271"/>
    </location>
</feature>
<gene>
    <name evidence="1" type="ORF">SHERM_24527</name>
</gene>